<evidence type="ECO:0000313" key="2">
    <source>
        <dbReference type="Proteomes" id="UP001589693"/>
    </source>
</evidence>
<organism evidence="1 2">
    <name type="scientific">Allokutzneria oryzae</name>
    <dbReference type="NCBI Taxonomy" id="1378989"/>
    <lineage>
        <taxon>Bacteria</taxon>
        <taxon>Bacillati</taxon>
        <taxon>Actinomycetota</taxon>
        <taxon>Actinomycetes</taxon>
        <taxon>Pseudonocardiales</taxon>
        <taxon>Pseudonocardiaceae</taxon>
        <taxon>Allokutzneria</taxon>
    </lineage>
</organism>
<dbReference type="EMBL" id="JBHLZU010000002">
    <property type="protein sequence ID" value="MFB9902877.1"/>
    <property type="molecule type" value="Genomic_DNA"/>
</dbReference>
<dbReference type="SUPFAM" id="SSF53300">
    <property type="entry name" value="vWA-like"/>
    <property type="match status" value="1"/>
</dbReference>
<gene>
    <name evidence="1" type="ORF">ACFFQA_02885</name>
</gene>
<accession>A0ABV5ZPQ1</accession>
<protein>
    <submittedName>
        <fullName evidence="1">VWA domain-containing protein</fullName>
    </submittedName>
</protein>
<dbReference type="Pfam" id="PF05762">
    <property type="entry name" value="VWA_CoxE"/>
    <property type="match status" value="1"/>
</dbReference>
<evidence type="ECO:0000313" key="1">
    <source>
        <dbReference type="EMBL" id="MFB9902877.1"/>
    </source>
</evidence>
<proteinExistence type="predicted"/>
<dbReference type="Proteomes" id="UP001589693">
    <property type="component" value="Unassembled WGS sequence"/>
</dbReference>
<keyword evidence="2" id="KW-1185">Reference proteome</keyword>
<name>A0ABV5ZPQ1_9PSEU</name>
<reference evidence="1 2" key="1">
    <citation type="submission" date="2024-09" db="EMBL/GenBank/DDBJ databases">
        <authorList>
            <person name="Sun Q."/>
            <person name="Mori K."/>
        </authorList>
    </citation>
    <scope>NUCLEOTIDE SEQUENCE [LARGE SCALE GENOMIC DNA]</scope>
    <source>
        <strain evidence="1 2">TBRC 7907</strain>
    </source>
</reference>
<dbReference type="InterPro" id="IPR008912">
    <property type="entry name" value="Uncharacterised_CoxE"/>
</dbReference>
<dbReference type="InterPro" id="IPR036465">
    <property type="entry name" value="vWFA_dom_sf"/>
</dbReference>
<sequence>MGIACDVSGSMRAYTAHVASAAWILAHAAHHTRIPATTATIAFGSGVHAITHPGSAPAVVTEFAARDCYEDIPTAIDALDGALGLAHPGAARLLVIVSDGHYDPHARRDGQHRLDRLRANGCGVLWLATNAANEPLQGAFVHQLNDPATTARAIGRAATAALRAAR</sequence>
<comment type="caution">
    <text evidence="1">The sequence shown here is derived from an EMBL/GenBank/DDBJ whole genome shotgun (WGS) entry which is preliminary data.</text>
</comment>
<dbReference type="RefSeq" id="WP_377849982.1">
    <property type="nucleotide sequence ID" value="NZ_JBHLZU010000002.1"/>
</dbReference>